<dbReference type="InterPro" id="IPR012337">
    <property type="entry name" value="RNaseH-like_sf"/>
</dbReference>
<dbReference type="PROSITE" id="PS50994">
    <property type="entry name" value="INTEGRASE"/>
    <property type="match status" value="1"/>
</dbReference>
<protein>
    <recommendedName>
        <fullName evidence="3">Integrase catalytic domain-containing protein</fullName>
    </recommendedName>
</protein>
<dbReference type="PANTHER" id="PTHR42648">
    <property type="entry name" value="TRANSPOSASE, PUTATIVE-RELATED"/>
    <property type="match status" value="1"/>
</dbReference>
<dbReference type="InterPro" id="IPR001584">
    <property type="entry name" value="Integrase_cat-core"/>
</dbReference>
<dbReference type="InterPro" id="IPR039537">
    <property type="entry name" value="Retrotran_Ty1/copia-like"/>
</dbReference>
<dbReference type="GO" id="GO:0003676">
    <property type="term" value="F:nucleic acid binding"/>
    <property type="evidence" value="ECO:0007669"/>
    <property type="project" value="InterPro"/>
</dbReference>
<dbReference type="InterPro" id="IPR013103">
    <property type="entry name" value="RVT_2"/>
</dbReference>
<proteinExistence type="predicted"/>
<evidence type="ECO:0000256" key="2">
    <source>
        <dbReference type="ARBA" id="ARBA00022801"/>
    </source>
</evidence>
<feature type="domain" description="Integrase catalytic" evidence="3">
    <location>
        <begin position="1"/>
        <end position="171"/>
    </location>
</feature>
<keyword evidence="1" id="KW-0479">Metal-binding</keyword>
<evidence type="ECO:0000313" key="4">
    <source>
        <dbReference type="EMBL" id="BBH09010.1"/>
    </source>
</evidence>
<dbReference type="GO" id="GO:0015074">
    <property type="term" value="P:DNA integration"/>
    <property type="evidence" value="ECO:0007669"/>
    <property type="project" value="InterPro"/>
</dbReference>
<organism evidence="4">
    <name type="scientific">Prunus dulcis</name>
    <name type="common">Almond</name>
    <name type="synonym">Amygdalus dulcis</name>
    <dbReference type="NCBI Taxonomy" id="3755"/>
    <lineage>
        <taxon>Eukaryota</taxon>
        <taxon>Viridiplantae</taxon>
        <taxon>Streptophyta</taxon>
        <taxon>Embryophyta</taxon>
        <taxon>Tracheophyta</taxon>
        <taxon>Spermatophyta</taxon>
        <taxon>Magnoliopsida</taxon>
        <taxon>eudicotyledons</taxon>
        <taxon>Gunneridae</taxon>
        <taxon>Pentapetalae</taxon>
        <taxon>rosids</taxon>
        <taxon>fabids</taxon>
        <taxon>Rosales</taxon>
        <taxon>Rosaceae</taxon>
        <taxon>Amygdaloideae</taxon>
        <taxon>Amygdaleae</taxon>
        <taxon>Prunus</taxon>
    </lineage>
</organism>
<evidence type="ECO:0000256" key="1">
    <source>
        <dbReference type="ARBA" id="ARBA00022723"/>
    </source>
</evidence>
<dbReference type="InterPro" id="IPR036397">
    <property type="entry name" value="RNaseH_sf"/>
</dbReference>
<dbReference type="SUPFAM" id="SSF53098">
    <property type="entry name" value="Ribonuclease H-like"/>
    <property type="match status" value="1"/>
</dbReference>
<dbReference type="GO" id="GO:0016787">
    <property type="term" value="F:hydrolase activity"/>
    <property type="evidence" value="ECO:0007669"/>
    <property type="project" value="UniProtKB-KW"/>
</dbReference>
<dbReference type="GO" id="GO:0046872">
    <property type="term" value="F:metal ion binding"/>
    <property type="evidence" value="ECO:0007669"/>
    <property type="project" value="UniProtKB-KW"/>
</dbReference>
<keyword evidence="2" id="KW-0378">Hydrolase</keyword>
<name>A0A4Y1RXA7_PRUDU</name>
<dbReference type="AlphaFoldDB" id="A0A4Y1RXA7"/>
<evidence type="ECO:0000259" key="3">
    <source>
        <dbReference type="PROSITE" id="PS50994"/>
    </source>
</evidence>
<dbReference type="EMBL" id="AP019304">
    <property type="protein sequence ID" value="BBH09010.1"/>
    <property type="molecule type" value="Genomic_DNA"/>
</dbReference>
<accession>A0A4Y1RXA7</accession>
<dbReference type="Pfam" id="PF07727">
    <property type="entry name" value="RVT_2"/>
    <property type="match status" value="1"/>
</dbReference>
<sequence length="239" mass="27385">MVAFKSHKDQNREIYKVFVGNEQKYSYLSFNFEKSQVLNCFKVFKLEVENQLNQTFKVVRSDCGGEYFGTHTEVGQQKGLFALFLQEQGIVAHCTTPGTPHQNGVADWRNMTLNDMVRKVDKTSVASSGNSMSIPVPIPCSTAEAVANNTKRDSQGRVKRLKPRLVAKGFTQREGLDHSKTFSPISTKDSFRIIMALTTHFNLELHQMYIKTAFLNSYLKEDIFKKQPPKFIERRKENF</sequence>
<dbReference type="PANTHER" id="PTHR42648:SF28">
    <property type="entry name" value="TRANSPOSON-ENCODED PROTEIN WITH RIBONUCLEASE H-LIKE AND RETROVIRUS ZINC FINGER-LIKE DOMAINS"/>
    <property type="match status" value="1"/>
</dbReference>
<gene>
    <name evidence="4" type="ORF">Prudu_021392</name>
</gene>
<feature type="non-terminal residue" evidence="4">
    <location>
        <position position="239"/>
    </location>
</feature>
<reference evidence="4" key="1">
    <citation type="journal article" date="2019" name="Science">
        <title>Mutation of a bHLH transcription factor allowed almond domestication.</title>
        <authorList>
            <person name="Sanchez-Perez R."/>
            <person name="Pavan S."/>
            <person name="Mazzeo R."/>
            <person name="Moldovan C."/>
            <person name="Aiese Cigliano R."/>
            <person name="Del Cueto J."/>
            <person name="Ricciardi F."/>
            <person name="Lotti C."/>
            <person name="Ricciardi L."/>
            <person name="Dicenta F."/>
            <person name="Lopez-Marques R.L."/>
            <person name="Lindberg Moller B."/>
        </authorList>
    </citation>
    <scope>NUCLEOTIDE SEQUENCE</scope>
</reference>
<dbReference type="Gene3D" id="3.30.420.10">
    <property type="entry name" value="Ribonuclease H-like superfamily/Ribonuclease H"/>
    <property type="match status" value="1"/>
</dbReference>